<keyword evidence="3" id="KW-1185">Reference proteome</keyword>
<dbReference type="Proteomes" id="UP001220228">
    <property type="component" value="Chromosome"/>
</dbReference>
<evidence type="ECO:0000313" key="2">
    <source>
        <dbReference type="EMBL" id="WFB38022.1"/>
    </source>
</evidence>
<feature type="transmembrane region" description="Helical" evidence="1">
    <location>
        <begin position="109"/>
        <end position="128"/>
    </location>
</feature>
<keyword evidence="1" id="KW-1133">Transmembrane helix</keyword>
<dbReference type="EMBL" id="CP120687">
    <property type="protein sequence ID" value="WFB38022.1"/>
    <property type="molecule type" value="Genomic_DNA"/>
</dbReference>
<accession>A0ABY8DQI1</accession>
<evidence type="ECO:0000313" key="3">
    <source>
        <dbReference type="Proteomes" id="UP001220228"/>
    </source>
</evidence>
<name>A0ABY8DQI1_9LACO</name>
<evidence type="ECO:0000256" key="1">
    <source>
        <dbReference type="SAM" id="Phobius"/>
    </source>
</evidence>
<proteinExistence type="predicted"/>
<sequence length="183" mass="21159">MIFTERFWKSQIAEEDVNAMPSPNKSKYDKGRRDLSLTSMYFNRYLLIRYTTAAFFFANLYWFVLSFSAVGFIKWWPLALLIITTAVAVEQASKYWRRDNKLPVTKIGYLVQLLSNFGSLVLVTTGFGPNVFPFFGPKGISLVTTILLIGMGLSFYILARVHLIETNKDRYLKQIHRFAQSLE</sequence>
<feature type="transmembrane region" description="Helical" evidence="1">
    <location>
        <begin position="46"/>
        <end position="64"/>
    </location>
</feature>
<reference evidence="2 3" key="1">
    <citation type="submission" date="2023-03" db="EMBL/GenBank/DDBJ databases">
        <authorList>
            <person name="Ruckert-Reed C."/>
        </authorList>
    </citation>
    <scope>NUCLEOTIDE SEQUENCE [LARGE SCALE GENOMIC DNA]</scope>
    <source>
        <strain evidence="2 3">DSM 115425</strain>
    </source>
</reference>
<feature type="transmembrane region" description="Helical" evidence="1">
    <location>
        <begin position="70"/>
        <end position="89"/>
    </location>
</feature>
<organism evidence="2 3">
    <name type="scientific">Lacticaseibacillus huelsenbergensis</name>
    <dbReference type="NCBI Taxonomy" id="3035291"/>
    <lineage>
        <taxon>Bacteria</taxon>
        <taxon>Bacillati</taxon>
        <taxon>Bacillota</taxon>
        <taxon>Bacilli</taxon>
        <taxon>Lactobacillales</taxon>
        <taxon>Lactobacillaceae</taxon>
        <taxon>Lacticaseibacillus</taxon>
    </lineage>
</organism>
<protein>
    <submittedName>
        <fullName evidence="2">PTS cellobiose transporter subunit IIC</fullName>
    </submittedName>
</protein>
<gene>
    <name evidence="2" type="ORF">LHUE1_001479</name>
</gene>
<keyword evidence="1" id="KW-0472">Membrane</keyword>
<feature type="transmembrane region" description="Helical" evidence="1">
    <location>
        <begin position="140"/>
        <end position="159"/>
    </location>
</feature>
<keyword evidence="1" id="KW-0812">Transmembrane</keyword>